<name>A0A8J4SJY3_9TREM</name>
<dbReference type="InterPro" id="IPR011990">
    <property type="entry name" value="TPR-like_helical_dom_sf"/>
</dbReference>
<dbReference type="Proteomes" id="UP000748531">
    <property type="component" value="Unassembled WGS sequence"/>
</dbReference>
<evidence type="ECO:0000313" key="3">
    <source>
        <dbReference type="Proteomes" id="UP000748531"/>
    </source>
</evidence>
<dbReference type="Pfam" id="PF21033">
    <property type="entry name" value="RMD1-3"/>
    <property type="match status" value="1"/>
</dbReference>
<reference evidence="2" key="1">
    <citation type="submission" date="2019-05" db="EMBL/GenBank/DDBJ databases">
        <title>Annotation for the trematode Paragonimus heterotremus.</title>
        <authorList>
            <person name="Choi Y.-J."/>
        </authorList>
    </citation>
    <scope>NUCLEOTIDE SEQUENCE</scope>
    <source>
        <strain evidence="2">LC</strain>
    </source>
</reference>
<dbReference type="PANTHER" id="PTHR16056:SF37">
    <property type="entry name" value="REGULATOR OF MICROTUBULE DYNAMICS PROTEIN 3-LIKE ISOFORM X1"/>
    <property type="match status" value="1"/>
</dbReference>
<feature type="transmembrane region" description="Helical" evidence="1">
    <location>
        <begin position="37"/>
        <end position="58"/>
    </location>
</feature>
<dbReference type="PANTHER" id="PTHR16056">
    <property type="entry name" value="REGULATOR OF MICROTUBULE DYNAMICS PROTEIN"/>
    <property type="match status" value="1"/>
</dbReference>
<comment type="caution">
    <text evidence="2">The sequence shown here is derived from an EMBL/GenBank/DDBJ whole genome shotgun (WGS) entry which is preliminary data.</text>
</comment>
<keyword evidence="1" id="KW-0472">Membrane</keyword>
<dbReference type="EMBL" id="LUCH01007636">
    <property type="protein sequence ID" value="KAF5396660.1"/>
    <property type="molecule type" value="Genomic_DNA"/>
</dbReference>
<evidence type="ECO:0000313" key="2">
    <source>
        <dbReference type="EMBL" id="KAF5396660.1"/>
    </source>
</evidence>
<dbReference type="GO" id="GO:0097431">
    <property type="term" value="C:mitotic spindle pole"/>
    <property type="evidence" value="ECO:0007669"/>
    <property type="project" value="TreeGrafter"/>
</dbReference>
<dbReference type="GO" id="GO:0005876">
    <property type="term" value="C:spindle microtubule"/>
    <property type="evidence" value="ECO:0007669"/>
    <property type="project" value="TreeGrafter"/>
</dbReference>
<keyword evidence="1" id="KW-1133">Transmembrane helix</keyword>
<gene>
    <name evidence="2" type="ORF">PHET_10622</name>
</gene>
<dbReference type="OrthoDB" id="512473at2759"/>
<accession>A0A8J4SJY3</accession>
<evidence type="ECO:0000256" key="1">
    <source>
        <dbReference type="SAM" id="Phobius"/>
    </source>
</evidence>
<dbReference type="GO" id="GO:0005739">
    <property type="term" value="C:mitochondrion"/>
    <property type="evidence" value="ECO:0007669"/>
    <property type="project" value="TreeGrafter"/>
</dbReference>
<keyword evidence="3" id="KW-1185">Reference proteome</keyword>
<sequence length="469" mass="52526">MSDEVKRSTVETAEAVVVGAAAGVGNRVTSGLSKRTLLSALLGTSIGFGLGVAVHALWQTVSAVYARRSNASRLEEVMAELTLLKSEFSEVRHLLYNTTRRIKSEDDQDGEPVPFYLSDDEDEFFDVFSEGMDSGPNSFYSASSHLSSKQSRPRLGPPVPVEVMEELDQLADLALGHFHLVSSTPKVSAGGDEISLSSQAYARCMVYTNTYRRSPAFLWRLARAIYLILDEATGEEDTSATLGDPECQSDVTSSSSRLYDPYNLNDLAYESISRRQLVETGLNVARRALYLAKYSENRCENGTLDAKSWADIYKWLAVMVGLTSDFVGMQQRITYGCEFKDLIDKSIEYNSEDAFAHFLRGRWSYHVYNLSWVERQFAARLFATPPTATIEEAVKDFEEVERIQPNFYAANQLYLAKCYISQSDYRGAAIWLHKAKQLLDQTRTPPPHLDTNEVQTEISSLVAKYSGYF</sequence>
<protein>
    <submittedName>
        <fullName evidence="2">Regulator of microtubule dynamics protein 3</fullName>
    </submittedName>
</protein>
<keyword evidence="1" id="KW-0812">Transmembrane</keyword>
<organism evidence="2 3">
    <name type="scientific">Paragonimus heterotremus</name>
    <dbReference type="NCBI Taxonomy" id="100268"/>
    <lineage>
        <taxon>Eukaryota</taxon>
        <taxon>Metazoa</taxon>
        <taxon>Spiralia</taxon>
        <taxon>Lophotrochozoa</taxon>
        <taxon>Platyhelminthes</taxon>
        <taxon>Trematoda</taxon>
        <taxon>Digenea</taxon>
        <taxon>Plagiorchiida</taxon>
        <taxon>Troglotremata</taxon>
        <taxon>Troglotrematidae</taxon>
        <taxon>Paragonimus</taxon>
    </lineage>
</organism>
<dbReference type="AlphaFoldDB" id="A0A8J4SJY3"/>
<proteinExistence type="predicted"/>
<dbReference type="InterPro" id="IPR049039">
    <property type="entry name" value="RMD1-3_a_helical_rpt"/>
</dbReference>
<dbReference type="GO" id="GO:0008017">
    <property type="term" value="F:microtubule binding"/>
    <property type="evidence" value="ECO:0007669"/>
    <property type="project" value="TreeGrafter"/>
</dbReference>
<dbReference type="SUPFAM" id="SSF48452">
    <property type="entry name" value="TPR-like"/>
    <property type="match status" value="1"/>
</dbReference>
<dbReference type="Gene3D" id="1.25.40.10">
    <property type="entry name" value="Tetratricopeptide repeat domain"/>
    <property type="match status" value="1"/>
</dbReference>